<name>A0A8S5QCV0_9CAUD</name>
<feature type="compositionally biased region" description="Basic and acidic residues" evidence="1">
    <location>
        <begin position="247"/>
        <end position="260"/>
    </location>
</feature>
<evidence type="ECO:0000256" key="1">
    <source>
        <dbReference type="SAM" id="MobiDB-lite"/>
    </source>
</evidence>
<feature type="compositionally biased region" description="Basic and acidic residues" evidence="1">
    <location>
        <begin position="196"/>
        <end position="209"/>
    </location>
</feature>
<sequence>MAESKEVKTKRELALERMKGKYPDKQFDDDEALFGQINDDYDDYDNQIQGYKDREQSFSDLFTSDPRSAKFLTEWRQGKNPAVALVEMFGDDFVEELKDPEKQEEVAEASKAYAESVSKEKDYEEQYNKNIEETRATVEKLQSEEGMSDEEVDAAMEFLITIMKDGILGKFSEESIRMALKAINHDADVDLAGQEGELRGKNAKISEKLRKGRRGDGTASLDGKNGGSGTPRQAPELGALGGFDGRSIFERGGERRTKYK</sequence>
<accession>A0A8S5QCV0</accession>
<reference evidence="2" key="1">
    <citation type="journal article" date="2021" name="Proc. Natl. Acad. Sci. U.S.A.">
        <title>A Catalog of Tens of Thousands of Viruses from Human Metagenomes Reveals Hidden Associations with Chronic Diseases.</title>
        <authorList>
            <person name="Tisza M.J."/>
            <person name="Buck C.B."/>
        </authorList>
    </citation>
    <scope>NUCLEOTIDE SEQUENCE</scope>
    <source>
        <strain evidence="2">Ctn7K25</strain>
    </source>
</reference>
<organism evidence="2">
    <name type="scientific">Podoviridae sp. ctn7K25</name>
    <dbReference type="NCBI Taxonomy" id="2825273"/>
    <lineage>
        <taxon>Viruses</taxon>
        <taxon>Duplodnaviria</taxon>
        <taxon>Heunggongvirae</taxon>
        <taxon>Uroviricota</taxon>
        <taxon>Caudoviricetes</taxon>
    </lineage>
</organism>
<protein>
    <submittedName>
        <fullName evidence="2">Uncharacterized protein</fullName>
    </submittedName>
</protein>
<dbReference type="EMBL" id="BK015629">
    <property type="protein sequence ID" value="DAE16675.1"/>
    <property type="molecule type" value="Genomic_DNA"/>
</dbReference>
<evidence type="ECO:0000313" key="2">
    <source>
        <dbReference type="EMBL" id="DAE16675.1"/>
    </source>
</evidence>
<proteinExistence type="predicted"/>
<feature type="region of interest" description="Disordered" evidence="1">
    <location>
        <begin position="194"/>
        <end position="260"/>
    </location>
</feature>